<evidence type="ECO:0000256" key="9">
    <source>
        <dbReference type="ARBA" id="ARBA00023163"/>
    </source>
</evidence>
<comment type="caution">
    <text evidence="13">The sequence shown here is derived from an EMBL/GenBank/DDBJ whole genome shotgun (WGS) entry which is preliminary data.</text>
</comment>
<dbReference type="SUPFAM" id="SSF101941">
    <property type="entry name" value="NAC domain"/>
    <property type="match status" value="1"/>
</dbReference>
<dbReference type="GO" id="GO:0000976">
    <property type="term" value="F:transcription cis-regulatory region binding"/>
    <property type="evidence" value="ECO:0007669"/>
    <property type="project" value="UniProtKB-ARBA"/>
</dbReference>
<evidence type="ECO:0000256" key="1">
    <source>
        <dbReference type="ARBA" id="ARBA00004123"/>
    </source>
</evidence>
<keyword evidence="5" id="KW-0805">Transcription regulation</keyword>
<proteinExistence type="predicted"/>
<feature type="compositionally biased region" description="Polar residues" evidence="11">
    <location>
        <begin position="188"/>
        <end position="215"/>
    </location>
</feature>
<feature type="compositionally biased region" description="Basic and acidic residues" evidence="11">
    <location>
        <begin position="578"/>
        <end position="588"/>
    </location>
</feature>
<evidence type="ECO:0000313" key="14">
    <source>
        <dbReference type="Proteomes" id="UP000467841"/>
    </source>
</evidence>
<feature type="region of interest" description="Disordered" evidence="11">
    <location>
        <begin position="569"/>
        <end position="591"/>
    </location>
</feature>
<feature type="compositionally biased region" description="Basic and acidic residues" evidence="11">
    <location>
        <begin position="252"/>
        <end position="261"/>
    </location>
</feature>
<dbReference type="Gene3D" id="2.170.150.80">
    <property type="entry name" value="NAC domain"/>
    <property type="match status" value="1"/>
</dbReference>
<dbReference type="Pfam" id="PF02365">
    <property type="entry name" value="NAM"/>
    <property type="match status" value="1"/>
</dbReference>
<evidence type="ECO:0000256" key="10">
    <source>
        <dbReference type="ARBA" id="ARBA00023242"/>
    </source>
</evidence>
<dbReference type="InterPro" id="IPR003441">
    <property type="entry name" value="NAC-dom"/>
</dbReference>
<dbReference type="AlphaFoldDB" id="A0A6D2L482"/>
<dbReference type="PANTHER" id="PTHR31744">
    <property type="entry name" value="PROTEIN CUP-SHAPED COTYLEDON 2-RELATED"/>
    <property type="match status" value="1"/>
</dbReference>
<sequence length="715" mass="80754">MMTATAEAEAEAEAKATLSMESLPLGFRFRPTDEELINHYLRLKINGRDLEVRVIPEIDVCKWEPWDLPGLSVIKTDDQEWFFFCPRDRKYPSGHRSNRATDIGYWKATGKDRTIKSKKMIIGMKKTLVFYRGRAPRGERTSWIMHEYRATDKELDGTGPGQNPYVLCRLFHKPNDICDNANCDEIENVNSTPTTTTRCSPDDTSSEMVQETATSHADALNTPDGNERCPSDKGSDVKPDDHPVMNNASSVHHVETSRANDRVLGKTKVEENPLARDFPSLYGPSFTQIGDQTYYPTQSSIGFAASHMDSMYSSDFGNCDYGLHFQDGAAIQDESLADVLDEVFHNHNESSSDGKDFALPNMMHWSGMPTEYPFPKDAVGFANGVSEAACSQHFVPDSLASRWVSEQNVDSKEAVEIQSSSGSSRTLTPLHSNVLGQYASASYANMDPFNSNVNQREQSSFERSPVDGNISQARSRENQTDLDFVVNQGTAPRRIRLQIEPPMNDKIERNGDNYEEDEVQSAMSKVVEETEKCFLGDESLLESANLWTQGTAQRRIRLQSRLRKPHITLRDSNCSEEEGSRSKEKEDVSSSTWQKQKKLMRSLVQCRSMVMIMAVVVVLVGMWKESRDAKFKEKKEEEDSTKNKENTRMLLVTVVAEMLREYTVVLAGVLEHLFSQAPFPRRIRLHILYSLPFHNSNNSSHPLLLPSPPPYSRHS</sequence>
<feature type="region of interest" description="Disordered" evidence="11">
    <location>
        <begin position="449"/>
        <end position="478"/>
    </location>
</feature>
<gene>
    <name evidence="13" type="ORF">MERR_LOCUS46511</name>
</gene>
<dbReference type="GO" id="GO:0016020">
    <property type="term" value="C:membrane"/>
    <property type="evidence" value="ECO:0007669"/>
    <property type="project" value="UniProtKB-SubCell"/>
</dbReference>
<keyword evidence="9" id="KW-0804">Transcription</keyword>
<dbReference type="GO" id="GO:0006355">
    <property type="term" value="P:regulation of DNA-templated transcription"/>
    <property type="evidence" value="ECO:0007669"/>
    <property type="project" value="InterPro"/>
</dbReference>
<keyword evidence="10" id="KW-0539">Nucleus</keyword>
<keyword evidence="3" id="KW-0812">Transmembrane</keyword>
<name>A0A6D2L482_9BRAS</name>
<feature type="region of interest" description="Disordered" evidence="11">
    <location>
        <begin position="188"/>
        <end position="261"/>
    </location>
</feature>
<keyword evidence="7" id="KW-0472">Membrane</keyword>
<dbReference type="GO" id="GO:0005634">
    <property type="term" value="C:nucleus"/>
    <property type="evidence" value="ECO:0007669"/>
    <property type="project" value="UniProtKB-SubCell"/>
</dbReference>
<evidence type="ECO:0000256" key="5">
    <source>
        <dbReference type="ARBA" id="ARBA00023015"/>
    </source>
</evidence>
<feature type="domain" description="NAC" evidence="12">
    <location>
        <begin position="23"/>
        <end position="173"/>
    </location>
</feature>
<organism evidence="13 14">
    <name type="scientific">Microthlaspi erraticum</name>
    <dbReference type="NCBI Taxonomy" id="1685480"/>
    <lineage>
        <taxon>Eukaryota</taxon>
        <taxon>Viridiplantae</taxon>
        <taxon>Streptophyta</taxon>
        <taxon>Embryophyta</taxon>
        <taxon>Tracheophyta</taxon>
        <taxon>Spermatophyta</taxon>
        <taxon>Magnoliopsida</taxon>
        <taxon>eudicotyledons</taxon>
        <taxon>Gunneridae</taxon>
        <taxon>Pentapetalae</taxon>
        <taxon>rosids</taxon>
        <taxon>malvids</taxon>
        <taxon>Brassicales</taxon>
        <taxon>Brassicaceae</taxon>
        <taxon>Coluteocarpeae</taxon>
        <taxon>Microthlaspi</taxon>
    </lineage>
</organism>
<feature type="compositionally biased region" description="Basic and acidic residues" evidence="11">
    <location>
        <begin position="225"/>
        <end position="243"/>
    </location>
</feature>
<evidence type="ECO:0000256" key="3">
    <source>
        <dbReference type="ARBA" id="ARBA00022692"/>
    </source>
</evidence>
<dbReference type="PANTHER" id="PTHR31744:SF216">
    <property type="entry name" value="NAC TRANSCRIPTION FACTOR"/>
    <property type="match status" value="1"/>
</dbReference>
<comment type="subcellular location">
    <subcellularLocation>
        <location evidence="2">Membrane</location>
        <topology evidence="2">Single-pass membrane protein</topology>
    </subcellularLocation>
    <subcellularLocation>
        <location evidence="1">Nucleus</location>
    </subcellularLocation>
</comment>
<evidence type="ECO:0000256" key="4">
    <source>
        <dbReference type="ARBA" id="ARBA00022989"/>
    </source>
</evidence>
<keyword evidence="4" id="KW-1133">Transmembrane helix</keyword>
<evidence type="ECO:0000256" key="6">
    <source>
        <dbReference type="ARBA" id="ARBA00023125"/>
    </source>
</evidence>
<dbReference type="EMBL" id="CACVBM020001762">
    <property type="protein sequence ID" value="CAA7059275.1"/>
    <property type="molecule type" value="Genomic_DNA"/>
</dbReference>
<feature type="compositionally biased region" description="Polar residues" evidence="11">
    <location>
        <begin position="449"/>
        <end position="462"/>
    </location>
</feature>
<dbReference type="OrthoDB" id="737278at2759"/>
<evidence type="ECO:0000259" key="12">
    <source>
        <dbReference type="PROSITE" id="PS51005"/>
    </source>
</evidence>
<evidence type="ECO:0000256" key="2">
    <source>
        <dbReference type="ARBA" id="ARBA00004167"/>
    </source>
</evidence>
<reference evidence="13" key="1">
    <citation type="submission" date="2020-01" db="EMBL/GenBank/DDBJ databases">
        <authorList>
            <person name="Mishra B."/>
        </authorList>
    </citation>
    <scope>NUCLEOTIDE SEQUENCE [LARGE SCALE GENOMIC DNA]</scope>
</reference>
<dbReference type="PROSITE" id="PS51005">
    <property type="entry name" value="NAC"/>
    <property type="match status" value="1"/>
</dbReference>
<protein>
    <recommendedName>
        <fullName evidence="12">NAC domain-containing protein</fullName>
    </recommendedName>
</protein>
<keyword evidence="6" id="KW-0238">DNA-binding</keyword>
<dbReference type="InterPro" id="IPR036093">
    <property type="entry name" value="NAC_dom_sf"/>
</dbReference>
<evidence type="ECO:0000313" key="13">
    <source>
        <dbReference type="EMBL" id="CAA7059275.1"/>
    </source>
</evidence>
<dbReference type="Proteomes" id="UP000467841">
    <property type="component" value="Unassembled WGS sequence"/>
</dbReference>
<keyword evidence="14" id="KW-1185">Reference proteome</keyword>
<evidence type="ECO:0000256" key="8">
    <source>
        <dbReference type="ARBA" id="ARBA00023159"/>
    </source>
</evidence>
<accession>A0A6D2L482</accession>
<evidence type="ECO:0000256" key="11">
    <source>
        <dbReference type="SAM" id="MobiDB-lite"/>
    </source>
</evidence>
<evidence type="ECO:0000256" key="7">
    <source>
        <dbReference type="ARBA" id="ARBA00023136"/>
    </source>
</evidence>
<keyword evidence="8" id="KW-0010">Activator</keyword>
<dbReference type="FunFam" id="2.170.150.80:FF:000002">
    <property type="entry name" value="Nac domain-containing protein 86"/>
    <property type="match status" value="1"/>
</dbReference>